<dbReference type="HAMAP" id="MF_01345_B">
    <property type="entry name" value="Ribosomal_uS17_B"/>
    <property type="match status" value="1"/>
</dbReference>
<dbReference type="PRINTS" id="PR00973">
    <property type="entry name" value="RIBOSOMALS17"/>
</dbReference>
<keyword evidence="5" id="KW-0694">RNA-binding</keyword>
<dbReference type="EMBL" id="OP616813">
    <property type="protein sequence ID" value="WDA99396.1"/>
    <property type="molecule type" value="Genomic_DNA"/>
</dbReference>
<dbReference type="GO" id="GO:0003735">
    <property type="term" value="F:structural constituent of ribosome"/>
    <property type="evidence" value="ECO:0007669"/>
    <property type="project" value="InterPro"/>
</dbReference>
<dbReference type="InterPro" id="IPR019984">
    <property type="entry name" value="Ribosomal_uS17_bact/chlr"/>
</dbReference>
<dbReference type="GO" id="GO:0006412">
    <property type="term" value="P:translation"/>
    <property type="evidence" value="ECO:0007669"/>
    <property type="project" value="InterPro"/>
</dbReference>
<keyword evidence="4" id="KW-0699">rRNA-binding</keyword>
<dbReference type="GO" id="GO:0022627">
    <property type="term" value="C:cytosolic small ribosomal subunit"/>
    <property type="evidence" value="ECO:0007669"/>
    <property type="project" value="TreeGrafter"/>
</dbReference>
<evidence type="ECO:0000256" key="4">
    <source>
        <dbReference type="ARBA" id="ARBA00022730"/>
    </source>
</evidence>
<protein>
    <recommendedName>
        <fullName evidence="8">Small ribosomal subunit protein uS17c</fullName>
    </recommendedName>
    <alternativeName>
        <fullName evidence="9">30S ribosomal protein S17, chloroplastic</fullName>
    </alternativeName>
</protein>
<dbReference type="PROSITE" id="PS00056">
    <property type="entry name" value="RIBOSOMAL_S17"/>
    <property type="match status" value="1"/>
</dbReference>
<comment type="subunit">
    <text evidence="3">Part of the 30S ribosomal subunit.</text>
</comment>
<dbReference type="Pfam" id="PF00366">
    <property type="entry name" value="Ribosomal_S17"/>
    <property type="match status" value="1"/>
</dbReference>
<evidence type="ECO:0000256" key="9">
    <source>
        <dbReference type="ARBA" id="ARBA00035308"/>
    </source>
</evidence>
<comment type="function">
    <text evidence="1">One of the primary rRNA binding proteins, it binds specifically to the 5'-end of 16S ribosomal RNA.</text>
</comment>
<accession>A0A9Y1I330</accession>
<evidence type="ECO:0000256" key="3">
    <source>
        <dbReference type="ARBA" id="ARBA00011458"/>
    </source>
</evidence>
<reference evidence="11" key="1">
    <citation type="journal article" date="2023" name="J. Phycol.">
        <title>Revised classification of the Cyanidiophyceae based on plastid genome data with descriptions of the Cavernulicolales ord. nov. and Galdieriales ord. nov. (Rhodophyta).</title>
        <authorList>
            <person name="Park S.I."/>
            <person name="Cho C.H."/>
            <person name="Ciniglia C."/>
            <person name="Huang T.Y."/>
            <person name="Liu S.L."/>
            <person name="Bustamante D.E."/>
            <person name="Calderon M.S."/>
            <person name="Mansilla A."/>
            <person name="McDermott T."/>
            <person name="Andersen R.A."/>
            <person name="Yoon H.S."/>
        </authorList>
    </citation>
    <scope>NUCLEOTIDE SEQUENCE</scope>
    <source>
        <strain evidence="11">Hsy245</strain>
    </source>
</reference>
<evidence type="ECO:0000256" key="1">
    <source>
        <dbReference type="ARBA" id="ARBA00002932"/>
    </source>
</evidence>
<dbReference type="CDD" id="cd00364">
    <property type="entry name" value="Ribosomal_uS17"/>
    <property type="match status" value="1"/>
</dbReference>
<comment type="similarity">
    <text evidence="2 10">Belongs to the universal ribosomal protein uS17 family.</text>
</comment>
<organism evidence="11">
    <name type="scientific">Galdieria yellowstonensis</name>
    <dbReference type="NCBI Taxonomy" id="3028027"/>
    <lineage>
        <taxon>Eukaryota</taxon>
        <taxon>Rhodophyta</taxon>
        <taxon>Bangiophyceae</taxon>
        <taxon>Galdieriales</taxon>
        <taxon>Galdieriaceae</taxon>
        <taxon>Galdieria</taxon>
    </lineage>
</organism>
<keyword evidence="6 10" id="KW-0689">Ribosomal protein</keyword>
<dbReference type="Gene3D" id="2.40.50.140">
    <property type="entry name" value="Nucleic acid-binding proteins"/>
    <property type="match status" value="1"/>
</dbReference>
<evidence type="ECO:0000256" key="10">
    <source>
        <dbReference type="RuleBase" id="RU003872"/>
    </source>
</evidence>
<evidence type="ECO:0000256" key="6">
    <source>
        <dbReference type="ARBA" id="ARBA00022980"/>
    </source>
</evidence>
<dbReference type="InterPro" id="IPR012340">
    <property type="entry name" value="NA-bd_OB-fold"/>
</dbReference>
<dbReference type="PANTHER" id="PTHR10744:SF1">
    <property type="entry name" value="SMALL RIBOSOMAL SUBUNIT PROTEIN US17M"/>
    <property type="match status" value="1"/>
</dbReference>
<name>A0A9Y1I330_9RHOD</name>
<dbReference type="InterPro" id="IPR019979">
    <property type="entry name" value="Ribosomal_uS17_CS"/>
</dbReference>
<gene>
    <name evidence="11" type="primary">rps17</name>
    <name evidence="11" type="ORF">GAYEhsy245_181</name>
</gene>
<dbReference type="PANTHER" id="PTHR10744">
    <property type="entry name" value="40S RIBOSOMAL PROTEIN S11 FAMILY MEMBER"/>
    <property type="match status" value="1"/>
</dbReference>
<evidence type="ECO:0000256" key="7">
    <source>
        <dbReference type="ARBA" id="ARBA00023274"/>
    </source>
</evidence>
<geneLocation type="plastid" evidence="11"/>
<dbReference type="SUPFAM" id="SSF50249">
    <property type="entry name" value="Nucleic acid-binding proteins"/>
    <property type="match status" value="1"/>
</dbReference>
<dbReference type="AlphaFoldDB" id="A0A9Y1I330"/>
<dbReference type="NCBIfam" id="NF004123">
    <property type="entry name" value="PRK05610.1"/>
    <property type="match status" value="1"/>
</dbReference>
<keyword evidence="11" id="KW-0934">Plastid</keyword>
<sequence>MSVKKQIGNVVSDKMNKTIVVAVNKTIIHNKYNKIVIRTKKYKAHDENNICKIGDKVLIEETRPLSKTKRWKLINIITSSSKLRQFKG</sequence>
<dbReference type="GO" id="GO:0019843">
    <property type="term" value="F:rRNA binding"/>
    <property type="evidence" value="ECO:0007669"/>
    <property type="project" value="UniProtKB-KW"/>
</dbReference>
<evidence type="ECO:0000313" key="11">
    <source>
        <dbReference type="EMBL" id="WDA99396.1"/>
    </source>
</evidence>
<evidence type="ECO:0000256" key="5">
    <source>
        <dbReference type="ARBA" id="ARBA00022884"/>
    </source>
</evidence>
<proteinExistence type="inferred from homology"/>
<evidence type="ECO:0000256" key="8">
    <source>
        <dbReference type="ARBA" id="ARBA00035251"/>
    </source>
</evidence>
<keyword evidence="7 10" id="KW-0687">Ribonucleoprotein</keyword>
<dbReference type="InterPro" id="IPR000266">
    <property type="entry name" value="Ribosomal_uS17"/>
</dbReference>
<dbReference type="NCBIfam" id="TIGR03635">
    <property type="entry name" value="uS17_bact"/>
    <property type="match status" value="1"/>
</dbReference>
<evidence type="ECO:0000256" key="2">
    <source>
        <dbReference type="ARBA" id="ARBA00010254"/>
    </source>
</evidence>